<evidence type="ECO:0000313" key="2">
    <source>
        <dbReference type="Proteomes" id="UP000826212"/>
    </source>
</evidence>
<reference evidence="1" key="1">
    <citation type="submission" date="2021-08" db="EMBL/GenBank/DDBJ databases">
        <title>Novel anaerobic bacterium isolated from sea squirt in East Sea, Republic of Korea.</title>
        <authorList>
            <person name="Nguyen T.H."/>
            <person name="Li Z."/>
            <person name="Lee Y.-J."/>
            <person name="Ko J."/>
            <person name="Kim S.-G."/>
        </authorList>
    </citation>
    <scope>NUCLEOTIDE SEQUENCE</scope>
    <source>
        <strain evidence="1">KCTC 25031</strain>
    </source>
</reference>
<organism evidence="1 2">
    <name type="scientific">Halosquirtibacter laminarini</name>
    <dbReference type="NCBI Taxonomy" id="3374600"/>
    <lineage>
        <taxon>Bacteria</taxon>
        <taxon>Pseudomonadati</taxon>
        <taxon>Bacteroidota</taxon>
        <taxon>Bacteroidia</taxon>
        <taxon>Marinilabiliales</taxon>
        <taxon>Prolixibacteraceae</taxon>
        <taxon>Halosquirtibacter</taxon>
    </lineage>
</organism>
<keyword evidence="2" id="KW-1185">Reference proteome</keyword>
<sequence length="1076" mass="118787">MKKIFIVSFLYMMMFCFASYAQTRVVKGVVTDAKTGETIPGVSVMVPNTTVGAVTNFDGLYNLKVPAGAKMLRFSYVGMQDTMIQISGTTINVKMKSATIAVKEVVVTALGISRDKKALGYSVQNVSGEDLNKTKQDNVVSALSGKVSGVQVSGASGSMGGSSRILIRGASSITGNNQPLFVVDGIPIDNSNFNSSNTSRGGGGYDFGSMAQDINPDDVEKMTVLKGPSAAALYGSRAANGVIMITTKKGSKKTNDKSFGVTVNMGIAFETVNRLPRYQNEYGGGLSGNFDQVAFDGKTYQAVEYDQDQSWGPKYDPNRMVLHWDAFDSHDQANYLTPRPWVASPHDVRDFFETGITYNNSLSFSGADEKGSFRMSITGVNTDGYMPYSTLDKYTVSFNGSRYLNEKFQIQAGISYVNTKAKGRPDTGYGDNNVMVKFTQWGQRQLDMHRLRNYINPDGSQRAWNRTSAYNATPAYSDNQYWTRYENYSQDERTRYIGNVGLTYDIKKYLKASLKAYHDSYTFRIDERTAYGSQATSAYSEVVRQSVENNFEMMVNFNKQLTDDISLTALAGANLRTNEYYSNSTATSGGLVLPGLYTTTNSKDPVTASDYEEEKMVVSAYGSFSVGYLNTYYLDATFRNDWSSTLPKANRSFFYPSFTASAILSSMEFMREYEWINFMKIRAGWAMVGNDTDPYSLKETYTNYQPNFGGVPRYSTPNTLPNADLKPETTYSWEIGTEMKFLKNRLGIDFTYYSNRTKDLITQIAVSGSTGYLYQTLNAGEMTNKGVELMISGTPILTDDFSWDISLNFAKNTNELVSLQDGIDNYQMAIAPFKVTVNAFVGESYGAIMGTNFVYDDQGDVMVTKDGRYLTTQSQEVLGTTLPDFNMGITNNFTYKNFTLTALIDIQNGGSYYSTSNLWGTYSGMLEGSVYQNGTDIRENGILLNGVYGKFDSNGQVVYIDGSGNNSSTAVKNETKISGNRYAADFYSGPDAQNIFDASYVKLREVTLGYTFPSKMTGVIKNLHVGVFGRNLVTWGLNNRDFDPESSVTSSGNVQGIEGGALPSTATYGLNIKFGF</sequence>
<dbReference type="Proteomes" id="UP000826212">
    <property type="component" value="Chromosome"/>
</dbReference>
<proteinExistence type="predicted"/>
<evidence type="ECO:0000313" key="1">
    <source>
        <dbReference type="EMBL" id="QZE15808.1"/>
    </source>
</evidence>
<accession>A0AC61NJ86</accession>
<name>A0AC61NJ86_9BACT</name>
<protein>
    <submittedName>
        <fullName evidence="1">SusC/RagA family TonB-linked outer membrane protein</fullName>
    </submittedName>
</protein>
<dbReference type="EMBL" id="CP081303">
    <property type="protein sequence ID" value="QZE15808.1"/>
    <property type="molecule type" value="Genomic_DNA"/>
</dbReference>
<gene>
    <name evidence="1" type="ORF">K4L44_08250</name>
</gene>